<keyword evidence="3" id="KW-1185">Reference proteome</keyword>
<reference evidence="2 3" key="1">
    <citation type="submission" date="2023-02" db="EMBL/GenBank/DDBJ databases">
        <title>Genome sequence of Mucilaginibacter jinjuensis strain KACC 16571.</title>
        <authorList>
            <person name="Kim S."/>
            <person name="Heo J."/>
            <person name="Kwon S.-W."/>
        </authorList>
    </citation>
    <scope>NUCLEOTIDE SEQUENCE [LARGE SCALE GENOMIC DNA]</scope>
    <source>
        <strain evidence="2 3">KACC 16571</strain>
    </source>
</reference>
<evidence type="ECO:0000259" key="1">
    <source>
        <dbReference type="Pfam" id="PF19335"/>
    </source>
</evidence>
<proteinExistence type="predicted"/>
<organism evidence="2 3">
    <name type="scientific">Mucilaginibacter jinjuensis</name>
    <dbReference type="NCBI Taxonomy" id="1176721"/>
    <lineage>
        <taxon>Bacteria</taxon>
        <taxon>Pseudomonadati</taxon>
        <taxon>Bacteroidota</taxon>
        <taxon>Sphingobacteriia</taxon>
        <taxon>Sphingobacteriales</taxon>
        <taxon>Sphingobacteriaceae</taxon>
        <taxon>Mucilaginibacter</taxon>
    </lineage>
</organism>
<sequence>MKRLVIILAVVLAGCAQPAPKKQTAAKCKYTCVMDKDVCSEKPGVCPKCGMRLVEKEEEK</sequence>
<evidence type="ECO:0000313" key="2">
    <source>
        <dbReference type="EMBL" id="WCT10866.1"/>
    </source>
</evidence>
<accession>A0ABY7T502</accession>
<gene>
    <name evidence="2" type="ORF">PQO05_19195</name>
</gene>
<protein>
    <submittedName>
        <fullName evidence="2">Heavy metal-binding domain-containing protein</fullName>
    </submittedName>
</protein>
<dbReference type="InterPro" id="IPR045800">
    <property type="entry name" value="HMBD"/>
</dbReference>
<dbReference type="RefSeq" id="WP_273629056.1">
    <property type="nucleotide sequence ID" value="NZ_CP117167.1"/>
</dbReference>
<dbReference type="Pfam" id="PF19335">
    <property type="entry name" value="HMBD"/>
    <property type="match status" value="1"/>
</dbReference>
<feature type="domain" description="Heavy metal binding" evidence="1">
    <location>
        <begin position="29"/>
        <end position="56"/>
    </location>
</feature>
<dbReference type="PROSITE" id="PS51257">
    <property type="entry name" value="PROKAR_LIPOPROTEIN"/>
    <property type="match status" value="1"/>
</dbReference>
<evidence type="ECO:0000313" key="3">
    <source>
        <dbReference type="Proteomes" id="UP001216139"/>
    </source>
</evidence>
<dbReference type="Proteomes" id="UP001216139">
    <property type="component" value="Chromosome"/>
</dbReference>
<name>A0ABY7T502_9SPHI</name>
<dbReference type="EMBL" id="CP117167">
    <property type="protein sequence ID" value="WCT10866.1"/>
    <property type="molecule type" value="Genomic_DNA"/>
</dbReference>